<sequence>MRKNAGRIAATMLATGVGMGLAGGIAGAEASNPDLPVRYDAKGTDRCSVDFTIHNDTNSDAHEIDFRVDGEPLINPGVGSGDLGRLAGLKAAVHPEAPKGGYRSDAPTQTVIHTVKLGTPDQLVTLPNPLSDTHKVEYRMILGPEADHRDGDWHEVTISGCNPIQSGSAGLF</sequence>
<proteinExistence type="predicted"/>
<dbReference type="EMBL" id="JAUZMZ010000037">
    <property type="protein sequence ID" value="MEE2032270.1"/>
    <property type="molecule type" value="Genomic_DNA"/>
</dbReference>
<evidence type="ECO:0000313" key="3">
    <source>
        <dbReference type="Proteomes" id="UP001331936"/>
    </source>
</evidence>
<organism evidence="2 3">
    <name type="scientific">Rhodococcus chondri</name>
    <dbReference type="NCBI Taxonomy" id="3065941"/>
    <lineage>
        <taxon>Bacteria</taxon>
        <taxon>Bacillati</taxon>
        <taxon>Actinomycetota</taxon>
        <taxon>Actinomycetes</taxon>
        <taxon>Mycobacteriales</taxon>
        <taxon>Nocardiaceae</taxon>
        <taxon>Rhodococcus</taxon>
    </lineage>
</organism>
<dbReference type="Proteomes" id="UP001331936">
    <property type="component" value="Unassembled WGS sequence"/>
</dbReference>
<feature type="signal peptide" evidence="1">
    <location>
        <begin position="1"/>
        <end position="22"/>
    </location>
</feature>
<accession>A0ABU7JQH2</accession>
<gene>
    <name evidence="2" type="ORF">Q8814_09155</name>
</gene>
<evidence type="ECO:0000313" key="2">
    <source>
        <dbReference type="EMBL" id="MEE2032270.1"/>
    </source>
</evidence>
<keyword evidence="3" id="KW-1185">Reference proteome</keyword>
<name>A0ABU7JQH2_9NOCA</name>
<reference evidence="2 3" key="1">
    <citation type="submission" date="2023-08" db="EMBL/GenBank/DDBJ databases">
        <authorList>
            <person name="Girao M."/>
            <person name="Carvalho M.F."/>
        </authorList>
    </citation>
    <scope>NUCLEOTIDE SEQUENCE [LARGE SCALE GENOMIC DNA]</scope>
    <source>
        <strain evidence="2 3">CC-R104</strain>
    </source>
</reference>
<evidence type="ECO:0000256" key="1">
    <source>
        <dbReference type="SAM" id="SignalP"/>
    </source>
</evidence>
<keyword evidence="1" id="KW-0732">Signal</keyword>
<feature type="chain" id="PRO_5046355342" evidence="1">
    <location>
        <begin position="23"/>
        <end position="172"/>
    </location>
</feature>
<protein>
    <submittedName>
        <fullName evidence="2">Uncharacterized protein</fullName>
    </submittedName>
</protein>
<dbReference type="RefSeq" id="WP_330151694.1">
    <property type="nucleotide sequence ID" value="NZ_JAUZMZ010000037.1"/>
</dbReference>
<comment type="caution">
    <text evidence="2">The sequence shown here is derived from an EMBL/GenBank/DDBJ whole genome shotgun (WGS) entry which is preliminary data.</text>
</comment>